<reference evidence="1" key="2">
    <citation type="journal article" date="2021" name="Genome Biol. Evol.">
        <title>Developing a high-quality reference genome for a parasitic bivalve with doubly uniparental inheritance (Bivalvia: Unionida).</title>
        <authorList>
            <person name="Smith C.H."/>
        </authorList>
    </citation>
    <scope>NUCLEOTIDE SEQUENCE</scope>
    <source>
        <strain evidence="1">CHS0354</strain>
        <tissue evidence="1">Mantle</tissue>
    </source>
</reference>
<keyword evidence="2" id="KW-1185">Reference proteome</keyword>
<comment type="caution">
    <text evidence="1">The sequence shown here is derived from an EMBL/GenBank/DDBJ whole genome shotgun (WGS) entry which is preliminary data.</text>
</comment>
<evidence type="ECO:0000313" key="1">
    <source>
        <dbReference type="EMBL" id="KAK3578107.1"/>
    </source>
</evidence>
<sequence length="184" mass="21785">MIAKRLIYRIYSTTPIRPEEVWLKDVTRKFQIDKRTPSDLDLPDQLTFHLWRGSDDLTLILERNYDINLNTDMYFAQKEMNGQMRLVRTRNLKTENVAYYQNRENWAFMTVRCVKRSDATCERVITGNIRIGDNDYNLRPAKGEFTSENLWKVPDVLGKRYVLEDIANIRKENSVETKGGQHYA</sequence>
<organism evidence="1 2">
    <name type="scientific">Potamilus streckersoni</name>
    <dbReference type="NCBI Taxonomy" id="2493646"/>
    <lineage>
        <taxon>Eukaryota</taxon>
        <taxon>Metazoa</taxon>
        <taxon>Spiralia</taxon>
        <taxon>Lophotrochozoa</taxon>
        <taxon>Mollusca</taxon>
        <taxon>Bivalvia</taxon>
        <taxon>Autobranchia</taxon>
        <taxon>Heteroconchia</taxon>
        <taxon>Palaeoheterodonta</taxon>
        <taxon>Unionida</taxon>
        <taxon>Unionoidea</taxon>
        <taxon>Unionidae</taxon>
        <taxon>Ambleminae</taxon>
        <taxon>Lampsilini</taxon>
        <taxon>Potamilus</taxon>
    </lineage>
</organism>
<reference evidence="1" key="1">
    <citation type="journal article" date="2021" name="Genome Biol. Evol.">
        <title>A High-Quality Reference Genome for a Parasitic Bivalve with Doubly Uniparental Inheritance (Bivalvia: Unionida).</title>
        <authorList>
            <person name="Smith C.H."/>
        </authorList>
    </citation>
    <scope>NUCLEOTIDE SEQUENCE</scope>
    <source>
        <strain evidence="1">CHS0354</strain>
    </source>
</reference>
<name>A0AAE0RR57_9BIVA</name>
<dbReference type="EMBL" id="JAEAOA010000530">
    <property type="protein sequence ID" value="KAK3578107.1"/>
    <property type="molecule type" value="Genomic_DNA"/>
</dbReference>
<dbReference type="AlphaFoldDB" id="A0AAE0RR57"/>
<reference evidence="1" key="3">
    <citation type="submission" date="2023-05" db="EMBL/GenBank/DDBJ databases">
        <authorList>
            <person name="Smith C.H."/>
        </authorList>
    </citation>
    <scope>NUCLEOTIDE SEQUENCE</scope>
    <source>
        <strain evidence="1">CHS0354</strain>
        <tissue evidence="1">Mantle</tissue>
    </source>
</reference>
<accession>A0AAE0RR57</accession>
<protein>
    <submittedName>
        <fullName evidence="1">Uncharacterized protein</fullName>
    </submittedName>
</protein>
<evidence type="ECO:0000313" key="2">
    <source>
        <dbReference type="Proteomes" id="UP001195483"/>
    </source>
</evidence>
<proteinExistence type="predicted"/>
<gene>
    <name evidence="1" type="ORF">CHS0354_007818</name>
</gene>
<dbReference type="Proteomes" id="UP001195483">
    <property type="component" value="Unassembled WGS sequence"/>
</dbReference>